<evidence type="ECO:0000259" key="2">
    <source>
        <dbReference type="Pfam" id="PF13476"/>
    </source>
</evidence>
<dbReference type="Gene3D" id="1.10.287.1490">
    <property type="match status" value="1"/>
</dbReference>
<dbReference type="GO" id="GO:0016887">
    <property type="term" value="F:ATP hydrolysis activity"/>
    <property type="evidence" value="ECO:0007669"/>
    <property type="project" value="InterPro"/>
</dbReference>
<keyword evidence="4" id="KW-1185">Reference proteome</keyword>
<reference evidence="3 4" key="1">
    <citation type="journal article" date="2014" name="PLoS Genet.">
        <title>Phylogenetically driven sequencing of extremely halophilic archaea reveals strategies for static and dynamic osmo-response.</title>
        <authorList>
            <person name="Becker E.A."/>
            <person name="Seitzer P.M."/>
            <person name="Tritt A."/>
            <person name="Larsen D."/>
            <person name="Krusor M."/>
            <person name="Yao A.I."/>
            <person name="Wu D."/>
            <person name="Madern D."/>
            <person name="Eisen J.A."/>
            <person name="Darling A.E."/>
            <person name="Facciotti M.T."/>
        </authorList>
    </citation>
    <scope>NUCLEOTIDE SEQUENCE [LARGE SCALE GENOMIC DNA]</scope>
    <source>
        <strain evidence="4">ATCC 49778 / DSM 6131 / JCM 7785 / NBRC 101032 / NCIMB 13157 / TR-1</strain>
    </source>
</reference>
<proteinExistence type="predicted"/>
<keyword evidence="1" id="KW-0175">Coiled coil</keyword>
<sequence>MSTEQTGQKAEISVENIGGIERATVAFEPGVTLLVGNNATNRTSLLSSVMAVIGSDDAAVKGDADEGYAELTINGETYTRTLKRDGTTVVTSGEPYLEDTTVADLFAFLLENNEARQAIAQNDDLREIIMRPVDTDEIQNELDQLKQQQDDLEQELEEIDSLKGRLPSLEEKRSDLQEEIDEKRTELEELEAELREKDTDVQQRQQEKDELEEKLNKLQQKRGELEDVRYDIETEQDSLSELKSEYHDVEQELSELSDVPAGELGDIESELDQLRTRKQEVKAKLSELQSIIQFNEDMLEEDGVISTVELDGINDDSLTDQLLPDKTIQCWTCGSTVEREQISATIDQLQTVRQQKFQEVQDIESDIESFREQKQELEQQKRRREKLDMRLQRVEQNIDESKDRITELQQRRDRLTDAIETIEDEINEQEDEERNEVLSLHKQANQLEYNLGQLENERERIEEEIADIEQRIDDEDEIKAEIEENKKEIADLRTKIERIEQDAVEEFNRHMDAILDRLTYDNIDRIWLEQRETEVREGRRKVSKSVFELHVVRNTPDGVAYEDTVDHLSESEREVTGLIFALAGYLTHAVYETVPFMLLDSLEAIDAERIARLIEYFQSYSQYLLVALLPEDANALDDEYTRVTEIEG</sequence>
<evidence type="ECO:0000313" key="4">
    <source>
        <dbReference type="Proteomes" id="UP000011524"/>
    </source>
</evidence>
<feature type="coiled-coil region" evidence="1">
    <location>
        <begin position="353"/>
        <end position="509"/>
    </location>
</feature>
<dbReference type="PANTHER" id="PTHR45615">
    <property type="entry name" value="MYOSIN HEAVY CHAIN, NON-MUSCLE"/>
    <property type="match status" value="1"/>
</dbReference>
<comment type="caution">
    <text evidence="3">The sequence shown here is derived from an EMBL/GenBank/DDBJ whole genome shotgun (WGS) entry which is preliminary data.</text>
</comment>
<evidence type="ECO:0000313" key="3">
    <source>
        <dbReference type="EMBL" id="EMA27120.1"/>
    </source>
</evidence>
<dbReference type="SUPFAM" id="SSF52540">
    <property type="entry name" value="P-loop containing nucleoside triphosphate hydrolases"/>
    <property type="match status" value="2"/>
</dbReference>
<dbReference type="RefSeq" id="WP_004595050.1">
    <property type="nucleotide sequence ID" value="NZ_AOLY01000046.1"/>
</dbReference>
<dbReference type="EMBL" id="AOLY01000046">
    <property type="protein sequence ID" value="EMA27120.1"/>
    <property type="molecule type" value="Genomic_DNA"/>
</dbReference>
<name>M0L565_HALJT</name>
<accession>M0L565</accession>
<dbReference type="eggNOG" id="arCOG00373">
    <property type="taxonomic scope" value="Archaea"/>
</dbReference>
<dbReference type="GO" id="GO:0032982">
    <property type="term" value="C:myosin filament"/>
    <property type="evidence" value="ECO:0007669"/>
    <property type="project" value="TreeGrafter"/>
</dbReference>
<dbReference type="GO" id="GO:0000146">
    <property type="term" value="F:microfilament motor activity"/>
    <property type="evidence" value="ECO:0007669"/>
    <property type="project" value="TreeGrafter"/>
</dbReference>
<dbReference type="Gene3D" id="3.40.50.300">
    <property type="entry name" value="P-loop containing nucleotide triphosphate hydrolases"/>
    <property type="match status" value="2"/>
</dbReference>
<dbReference type="Proteomes" id="UP000011524">
    <property type="component" value="Unassembled WGS sequence"/>
</dbReference>
<dbReference type="PANTHER" id="PTHR45615:SF40">
    <property type="entry name" value="MYOSIN HEAVY CHAIN, NON-MUSCLE"/>
    <property type="match status" value="1"/>
</dbReference>
<dbReference type="GO" id="GO:0051015">
    <property type="term" value="F:actin filament binding"/>
    <property type="evidence" value="ECO:0007669"/>
    <property type="project" value="TreeGrafter"/>
</dbReference>
<dbReference type="AlphaFoldDB" id="M0L565"/>
<dbReference type="STRING" id="1227453.C444_21096"/>
<organism evidence="3 4">
    <name type="scientific">Haloarcula japonica (strain ATCC 49778 / DSM 6131 / JCM 7785 / NBRC 101032 / NCIMB 13157 / TR-1)</name>
    <dbReference type="NCBI Taxonomy" id="1227453"/>
    <lineage>
        <taxon>Archaea</taxon>
        <taxon>Methanobacteriati</taxon>
        <taxon>Methanobacteriota</taxon>
        <taxon>Stenosarchaea group</taxon>
        <taxon>Halobacteria</taxon>
        <taxon>Halobacteriales</taxon>
        <taxon>Haloarculaceae</taxon>
        <taxon>Haloarcula</taxon>
    </lineage>
</organism>
<dbReference type="InterPro" id="IPR038729">
    <property type="entry name" value="Rad50/SbcC_AAA"/>
</dbReference>
<protein>
    <submittedName>
        <fullName evidence="3">Kinetochore-Ndc80 complex, subunit Spc25</fullName>
    </submittedName>
</protein>
<dbReference type="Pfam" id="PF13476">
    <property type="entry name" value="AAA_23"/>
    <property type="match status" value="1"/>
</dbReference>
<feature type="coiled-coil region" evidence="1">
    <location>
        <begin position="135"/>
        <end position="291"/>
    </location>
</feature>
<dbReference type="GO" id="GO:0016460">
    <property type="term" value="C:myosin II complex"/>
    <property type="evidence" value="ECO:0007669"/>
    <property type="project" value="TreeGrafter"/>
</dbReference>
<dbReference type="GO" id="GO:0006302">
    <property type="term" value="P:double-strand break repair"/>
    <property type="evidence" value="ECO:0007669"/>
    <property type="project" value="InterPro"/>
</dbReference>
<evidence type="ECO:0000256" key="1">
    <source>
        <dbReference type="SAM" id="Coils"/>
    </source>
</evidence>
<dbReference type="NCBIfam" id="NF045487">
    <property type="entry name" value="ASRP"/>
    <property type="match status" value="1"/>
</dbReference>
<dbReference type="InterPro" id="IPR027417">
    <property type="entry name" value="P-loop_NTPase"/>
</dbReference>
<dbReference type="OrthoDB" id="241568at2157"/>
<feature type="domain" description="Rad50/SbcC-type AAA" evidence="2">
    <location>
        <begin position="12"/>
        <end position="224"/>
    </location>
</feature>
<gene>
    <name evidence="3" type="ORF">C444_21096</name>
</gene>
<dbReference type="PATRIC" id="fig|1227453.3.peg.4143"/>
<dbReference type="GO" id="GO:0005737">
    <property type="term" value="C:cytoplasm"/>
    <property type="evidence" value="ECO:0007669"/>
    <property type="project" value="TreeGrafter"/>
</dbReference>